<dbReference type="EMBL" id="JAYKXN010000005">
    <property type="protein sequence ID" value="KAK7284081.1"/>
    <property type="molecule type" value="Genomic_DNA"/>
</dbReference>
<evidence type="ECO:0000256" key="13">
    <source>
        <dbReference type="RuleBase" id="RU362027"/>
    </source>
</evidence>
<keyword evidence="16" id="KW-1185">Reference proteome</keyword>
<dbReference type="GO" id="GO:0000139">
    <property type="term" value="C:Golgi membrane"/>
    <property type="evidence" value="ECO:0007669"/>
    <property type="project" value="UniProtKB-SubCell"/>
</dbReference>
<evidence type="ECO:0000313" key="15">
    <source>
        <dbReference type="EMBL" id="KAK7284081.1"/>
    </source>
</evidence>
<evidence type="ECO:0000256" key="4">
    <source>
        <dbReference type="ARBA" id="ARBA00022676"/>
    </source>
</evidence>
<accession>A0AAN9IQ37</accession>
<evidence type="ECO:0000256" key="14">
    <source>
        <dbReference type="SAM" id="MobiDB-lite"/>
    </source>
</evidence>
<dbReference type="GO" id="GO:0071555">
    <property type="term" value="P:cell wall organization"/>
    <property type="evidence" value="ECO:0007669"/>
    <property type="project" value="UniProtKB-KW"/>
</dbReference>
<evidence type="ECO:0000256" key="5">
    <source>
        <dbReference type="ARBA" id="ARBA00022679"/>
    </source>
</evidence>
<dbReference type="GO" id="GO:0047262">
    <property type="term" value="F:polygalacturonate 4-alpha-galacturonosyltransferase activity"/>
    <property type="evidence" value="ECO:0007669"/>
    <property type="project" value="InterPro"/>
</dbReference>
<protein>
    <recommendedName>
        <fullName evidence="13">Hexosyltransferase</fullName>
        <ecNumber evidence="13">2.4.1.-</ecNumber>
    </recommendedName>
</protein>
<dbReference type="PANTHER" id="PTHR32116:SF0">
    <property type="entry name" value="GALACTURONOSYLTRANSFERASE 6-RELATED"/>
    <property type="match status" value="1"/>
</dbReference>
<keyword evidence="9 13" id="KW-0333">Golgi apparatus</keyword>
<evidence type="ECO:0000256" key="3">
    <source>
        <dbReference type="ARBA" id="ARBA00006351"/>
    </source>
</evidence>
<proteinExistence type="inferred from homology"/>
<evidence type="ECO:0000256" key="12">
    <source>
        <dbReference type="ARBA" id="ARBA00023316"/>
    </source>
</evidence>
<dbReference type="Gene3D" id="3.90.550.10">
    <property type="entry name" value="Spore Coat Polysaccharide Biosynthesis Protein SpsA, Chain A"/>
    <property type="match status" value="1"/>
</dbReference>
<dbReference type="Proteomes" id="UP001359559">
    <property type="component" value="Unassembled WGS sequence"/>
</dbReference>
<keyword evidence="12 13" id="KW-0961">Cell wall biogenesis/degradation</keyword>
<keyword evidence="4 13" id="KW-0328">Glycosyltransferase</keyword>
<comment type="subcellular location">
    <subcellularLocation>
        <location evidence="1 13">Golgi apparatus membrane</location>
        <topology evidence="1 13">Single-pass type II membrane protein</topology>
    </subcellularLocation>
</comment>
<feature type="compositionally biased region" description="Basic and acidic residues" evidence="14">
    <location>
        <begin position="148"/>
        <end position="166"/>
    </location>
</feature>
<dbReference type="Pfam" id="PF01501">
    <property type="entry name" value="Glyco_transf_8"/>
    <property type="match status" value="1"/>
</dbReference>
<evidence type="ECO:0000256" key="10">
    <source>
        <dbReference type="ARBA" id="ARBA00023136"/>
    </source>
</evidence>
<dbReference type="SUPFAM" id="SSF53448">
    <property type="entry name" value="Nucleotide-diphospho-sugar transferases"/>
    <property type="match status" value="1"/>
</dbReference>
<keyword evidence="10" id="KW-0472">Membrane</keyword>
<comment type="caution">
    <text evidence="15">The sequence shown here is derived from an EMBL/GenBank/DDBJ whole genome shotgun (WGS) entry which is preliminary data.</text>
</comment>
<dbReference type="EC" id="2.4.1.-" evidence="13"/>
<feature type="region of interest" description="Disordered" evidence="14">
    <location>
        <begin position="110"/>
        <end position="191"/>
    </location>
</feature>
<evidence type="ECO:0000256" key="8">
    <source>
        <dbReference type="ARBA" id="ARBA00022989"/>
    </source>
</evidence>
<evidence type="ECO:0000256" key="1">
    <source>
        <dbReference type="ARBA" id="ARBA00004323"/>
    </source>
</evidence>
<feature type="compositionally biased region" description="Basic and acidic residues" evidence="14">
    <location>
        <begin position="110"/>
        <end position="127"/>
    </location>
</feature>
<sequence>MKGFRRWQRTLILSLLSLSVLAPLVFVSYRLQVFTSVVSGRRDFVDDFSSVTYRTDPLRLNAIEQEDAEELEEPKQVVYEEKDYGLRSNHISQKFSDSEDKIEGYRNNLSERNEFDHDKRQDQEAQEKGLSSTDGDENIFITTVMHNQDVHPESQKMTDENVKVTEKQSSSKATQTQHNQVSSLQSRRVTNQKVEEIKDQIVRARAYLGFAPPGSNSHLVKELKLRIREMEHAVGEATKDSDLSRSALQKARHMEATLSKANRAYPDCTAMAAKLRAMNHNAEEQLRSQQHQAAYLLHLAARTTPKGLHCLSMKLTADYFGLKPEDRKLPDENKIHDPKLYHYAVFSDNILACAVVVNSTVSNAKEPEKLVFHVVTNSLNFPAISMWFLLNPPSKATVHIQSTEIVEWLPKHNIFKDLNSSDPRYTSELNYLRFYLPDIFPNLNKILLFDHDVVVQQDLSRLWNANMNGKVIAAVGTCQEGEISFHRMDTFINFSDPFIAERFDANACTWAFGMNLFDLQLWRRHNLTAVYHRYLQMGSKRPLWNIGSLPLGWLTFYNKTLVLDRRWHILGLGYDSGVDTNEIGRAAVIHYDGIRKPWLDVAMGRYRSYWTKFINFDHPILQRCNIQT</sequence>
<dbReference type="InterPro" id="IPR029993">
    <property type="entry name" value="GAUT"/>
</dbReference>
<evidence type="ECO:0000256" key="2">
    <source>
        <dbReference type="ARBA" id="ARBA00004877"/>
    </source>
</evidence>
<reference evidence="15 16" key="1">
    <citation type="submission" date="2024-01" db="EMBL/GenBank/DDBJ databases">
        <title>The genomes of 5 underutilized Papilionoideae crops provide insights into root nodulation and disease resistance.</title>
        <authorList>
            <person name="Yuan L."/>
        </authorList>
    </citation>
    <scope>NUCLEOTIDE SEQUENCE [LARGE SCALE GENOMIC DNA]</scope>
    <source>
        <strain evidence="15">LY-2023</strain>
        <tissue evidence="15">Leaf</tissue>
    </source>
</reference>
<dbReference type="InterPro" id="IPR002495">
    <property type="entry name" value="Glyco_trans_8"/>
</dbReference>
<dbReference type="Pfam" id="PF25557">
    <property type="entry name" value="GAUT_1"/>
    <property type="match status" value="1"/>
</dbReference>
<evidence type="ECO:0000256" key="9">
    <source>
        <dbReference type="ARBA" id="ARBA00023034"/>
    </source>
</evidence>
<name>A0AAN9IQ37_CLITE</name>
<keyword evidence="11" id="KW-0325">Glycoprotein</keyword>
<evidence type="ECO:0000256" key="11">
    <source>
        <dbReference type="ARBA" id="ARBA00023180"/>
    </source>
</evidence>
<dbReference type="AlphaFoldDB" id="A0AAN9IQ37"/>
<keyword evidence="8" id="KW-1133">Transmembrane helix</keyword>
<keyword evidence="7" id="KW-0735">Signal-anchor</keyword>
<evidence type="ECO:0000313" key="16">
    <source>
        <dbReference type="Proteomes" id="UP001359559"/>
    </source>
</evidence>
<dbReference type="InterPro" id="IPR029044">
    <property type="entry name" value="Nucleotide-diphossugar_trans"/>
</dbReference>
<feature type="compositionally biased region" description="Polar residues" evidence="14">
    <location>
        <begin position="167"/>
        <end position="191"/>
    </location>
</feature>
<gene>
    <name evidence="15" type="ORF">RJT34_18818</name>
</gene>
<dbReference type="FunFam" id="3.90.550.10:FF:000056">
    <property type="entry name" value="Hexosyltransferase"/>
    <property type="match status" value="1"/>
</dbReference>
<evidence type="ECO:0000256" key="6">
    <source>
        <dbReference type="ARBA" id="ARBA00022692"/>
    </source>
</evidence>
<evidence type="ECO:0000256" key="7">
    <source>
        <dbReference type="ARBA" id="ARBA00022968"/>
    </source>
</evidence>
<comment type="similarity">
    <text evidence="3 13">Belongs to the glycosyltransferase 8 family.</text>
</comment>
<comment type="pathway">
    <text evidence="2 13">Glycan metabolism; pectin biosynthesis.</text>
</comment>
<organism evidence="15 16">
    <name type="scientific">Clitoria ternatea</name>
    <name type="common">Butterfly pea</name>
    <dbReference type="NCBI Taxonomy" id="43366"/>
    <lineage>
        <taxon>Eukaryota</taxon>
        <taxon>Viridiplantae</taxon>
        <taxon>Streptophyta</taxon>
        <taxon>Embryophyta</taxon>
        <taxon>Tracheophyta</taxon>
        <taxon>Spermatophyta</taxon>
        <taxon>Magnoliopsida</taxon>
        <taxon>eudicotyledons</taxon>
        <taxon>Gunneridae</taxon>
        <taxon>Pentapetalae</taxon>
        <taxon>rosids</taxon>
        <taxon>fabids</taxon>
        <taxon>Fabales</taxon>
        <taxon>Fabaceae</taxon>
        <taxon>Papilionoideae</taxon>
        <taxon>50 kb inversion clade</taxon>
        <taxon>NPAAA clade</taxon>
        <taxon>indigoferoid/millettioid clade</taxon>
        <taxon>Phaseoleae</taxon>
        <taxon>Clitoria</taxon>
    </lineage>
</organism>
<keyword evidence="6" id="KW-0812">Transmembrane</keyword>
<keyword evidence="5" id="KW-0808">Transferase</keyword>
<dbReference type="PANTHER" id="PTHR32116">
    <property type="entry name" value="GALACTURONOSYLTRANSFERASE 4-RELATED"/>
    <property type="match status" value="1"/>
</dbReference>